<feature type="compositionally biased region" description="Polar residues" evidence="1">
    <location>
        <begin position="194"/>
        <end position="207"/>
    </location>
</feature>
<feature type="region of interest" description="Disordered" evidence="1">
    <location>
        <begin position="368"/>
        <end position="401"/>
    </location>
</feature>
<feature type="compositionally biased region" description="Polar residues" evidence="1">
    <location>
        <begin position="573"/>
        <end position="597"/>
    </location>
</feature>
<feature type="region of interest" description="Disordered" evidence="1">
    <location>
        <begin position="305"/>
        <end position="351"/>
    </location>
</feature>
<feature type="compositionally biased region" description="Low complexity" evidence="1">
    <location>
        <begin position="434"/>
        <end position="452"/>
    </location>
</feature>
<evidence type="ECO:0000313" key="2">
    <source>
        <dbReference type="EMBL" id="ETV81786.1"/>
    </source>
</evidence>
<protein>
    <submittedName>
        <fullName evidence="2">Uncharacterized protein</fullName>
    </submittedName>
</protein>
<feature type="compositionally biased region" description="Low complexity" evidence="1">
    <location>
        <begin position="171"/>
        <end position="188"/>
    </location>
</feature>
<dbReference type="AlphaFoldDB" id="W4GR17"/>
<feature type="region of interest" description="Disordered" evidence="1">
    <location>
        <begin position="428"/>
        <end position="473"/>
    </location>
</feature>
<feature type="region of interest" description="Disordered" evidence="1">
    <location>
        <begin position="503"/>
        <end position="609"/>
    </location>
</feature>
<feature type="region of interest" description="Disordered" evidence="1">
    <location>
        <begin position="141"/>
        <end position="226"/>
    </location>
</feature>
<dbReference type="GeneID" id="20807369"/>
<sequence length="609" mass="66643">MADGTGQEAATAVKAKPVDDEDEATLEYEEIRVGEIITYYTRLFVAGDPRGKRVSKIVRIRSDIKNEYPIHVESQDAISKHDMVKRVKDAQGNAVECGLYRKVYTYELIPGKIRGEMASAVLKAAMKNVVRDAFAKVYGSEPPASKKRRRDAAVDEVKQQHASYKPKRKAASTTKPTTTSSKPISISKFFLPKSTATTSDIPIQQSKGPEPAASRNVDKAANTRNDDPLCFMSPTTEKHTSPLQVKSTSSNIVAAMVVSTGTSRESIATTAKERWPPKSSTKIERPPIKSSAAWCESTQPLFKLPQAASNPAKRSSSSSKQAMTSSSESIAPSHIFIKPTGATPSSVRPVKTASSTYFNKVERVPRSNNHIAATSTTRTLDPTAPVSPAGHPTRSLTNDKVDEDSFMSPVASALPSSQVSSRAFVPPSITSKASQPFSNSSRSSSGSLGTASFRHRDRLPPPEKRSMSSPTPLTTTDIALRALALSAAATVKRKPVDDYDTYKARQAKKTSREEWKTRKSSLASLENPPPRRSSSSDKALQSQRLAAFVLKRQDEEDVAERDHVTPRKKQWRQQRATFQGSQSMFHATNPPQLQEMSSDGWRIPKKLAK</sequence>
<feature type="compositionally biased region" description="Polar residues" evidence="1">
    <location>
        <begin position="342"/>
        <end position="351"/>
    </location>
</feature>
<reference evidence="2" key="1">
    <citation type="submission" date="2013-12" db="EMBL/GenBank/DDBJ databases">
        <title>The Genome Sequence of Aphanomyces astaci APO3.</title>
        <authorList>
            <consortium name="The Broad Institute Genomics Platform"/>
            <person name="Russ C."/>
            <person name="Tyler B."/>
            <person name="van West P."/>
            <person name="Dieguez-Uribeondo J."/>
            <person name="Young S.K."/>
            <person name="Zeng Q."/>
            <person name="Gargeya S."/>
            <person name="Fitzgerald M."/>
            <person name="Abouelleil A."/>
            <person name="Alvarado L."/>
            <person name="Chapman S.B."/>
            <person name="Gainer-Dewar J."/>
            <person name="Goldberg J."/>
            <person name="Griggs A."/>
            <person name="Gujja S."/>
            <person name="Hansen M."/>
            <person name="Howarth C."/>
            <person name="Imamovic A."/>
            <person name="Ireland A."/>
            <person name="Larimer J."/>
            <person name="McCowan C."/>
            <person name="Murphy C."/>
            <person name="Pearson M."/>
            <person name="Poon T.W."/>
            <person name="Priest M."/>
            <person name="Roberts A."/>
            <person name="Saif S."/>
            <person name="Shea T."/>
            <person name="Sykes S."/>
            <person name="Wortman J."/>
            <person name="Nusbaum C."/>
            <person name="Birren B."/>
        </authorList>
    </citation>
    <scope>NUCLEOTIDE SEQUENCE [LARGE SCALE GENOMIC DNA]</scope>
    <source>
        <strain evidence="2">APO3</strain>
    </source>
</reference>
<dbReference type="EMBL" id="KI913123">
    <property type="protein sequence ID" value="ETV81786.1"/>
    <property type="molecule type" value="Genomic_DNA"/>
</dbReference>
<accession>W4GR17</accession>
<evidence type="ECO:0000256" key="1">
    <source>
        <dbReference type="SAM" id="MobiDB-lite"/>
    </source>
</evidence>
<dbReference type="VEuPathDB" id="FungiDB:H257_05373"/>
<organism evidence="2">
    <name type="scientific">Aphanomyces astaci</name>
    <name type="common">Crayfish plague agent</name>
    <dbReference type="NCBI Taxonomy" id="112090"/>
    <lineage>
        <taxon>Eukaryota</taxon>
        <taxon>Sar</taxon>
        <taxon>Stramenopiles</taxon>
        <taxon>Oomycota</taxon>
        <taxon>Saprolegniomycetes</taxon>
        <taxon>Saprolegniales</taxon>
        <taxon>Verrucalvaceae</taxon>
        <taxon>Aphanomyces</taxon>
    </lineage>
</organism>
<name>W4GR17_APHAT</name>
<dbReference type="OrthoDB" id="79647at2759"/>
<feature type="compositionally biased region" description="Polar residues" evidence="1">
    <location>
        <begin position="532"/>
        <end position="544"/>
    </location>
</feature>
<feature type="region of interest" description="Disordered" evidence="1">
    <location>
        <begin position="264"/>
        <end position="288"/>
    </location>
</feature>
<feature type="compositionally biased region" description="Polar residues" evidence="1">
    <location>
        <begin position="368"/>
        <end position="380"/>
    </location>
</feature>
<feature type="compositionally biased region" description="Low complexity" evidence="1">
    <location>
        <begin position="307"/>
        <end position="329"/>
    </location>
</feature>
<proteinExistence type="predicted"/>
<feature type="compositionally biased region" description="Basic and acidic residues" evidence="1">
    <location>
        <begin position="271"/>
        <end position="287"/>
    </location>
</feature>
<gene>
    <name evidence="2" type="ORF">H257_05373</name>
</gene>
<dbReference type="RefSeq" id="XP_009828523.1">
    <property type="nucleotide sequence ID" value="XM_009830221.1"/>
</dbReference>